<gene>
    <name evidence="1" type="ORF">JTE90_020558</name>
</gene>
<dbReference type="AlphaFoldDB" id="A0AAV6VXX5"/>
<dbReference type="EMBL" id="JAFNEN010000011">
    <property type="protein sequence ID" value="KAG8200918.1"/>
    <property type="molecule type" value="Genomic_DNA"/>
</dbReference>
<proteinExistence type="predicted"/>
<evidence type="ECO:0000313" key="2">
    <source>
        <dbReference type="Proteomes" id="UP000827092"/>
    </source>
</evidence>
<accession>A0AAV6VXX5</accession>
<sequence>MGKKKVGKIRTASTAAKQTLLQTSLFSAAVHIIVELVVPRFLLSPAKWINLSCTCEGWHFEVSDSSRELRSMLINQQELINCLQIQIRKRAFSSLPSLFRFPREPLLRE</sequence>
<name>A0AAV6VXX5_9ARAC</name>
<protein>
    <submittedName>
        <fullName evidence="1">Uncharacterized protein</fullName>
    </submittedName>
</protein>
<reference evidence="1 2" key="1">
    <citation type="journal article" date="2022" name="Nat. Ecol. Evol.">
        <title>A masculinizing supergene underlies an exaggerated male reproductive morph in a spider.</title>
        <authorList>
            <person name="Hendrickx F."/>
            <person name="De Corte Z."/>
            <person name="Sonet G."/>
            <person name="Van Belleghem S.M."/>
            <person name="Kostlbacher S."/>
            <person name="Vangestel C."/>
        </authorList>
    </citation>
    <scope>NUCLEOTIDE SEQUENCE [LARGE SCALE GENOMIC DNA]</scope>
    <source>
        <strain evidence="1">W744_W776</strain>
    </source>
</reference>
<dbReference type="Proteomes" id="UP000827092">
    <property type="component" value="Unassembled WGS sequence"/>
</dbReference>
<organism evidence="1 2">
    <name type="scientific">Oedothorax gibbosus</name>
    <dbReference type="NCBI Taxonomy" id="931172"/>
    <lineage>
        <taxon>Eukaryota</taxon>
        <taxon>Metazoa</taxon>
        <taxon>Ecdysozoa</taxon>
        <taxon>Arthropoda</taxon>
        <taxon>Chelicerata</taxon>
        <taxon>Arachnida</taxon>
        <taxon>Araneae</taxon>
        <taxon>Araneomorphae</taxon>
        <taxon>Entelegynae</taxon>
        <taxon>Araneoidea</taxon>
        <taxon>Linyphiidae</taxon>
        <taxon>Erigoninae</taxon>
        <taxon>Oedothorax</taxon>
    </lineage>
</organism>
<keyword evidence="2" id="KW-1185">Reference proteome</keyword>
<comment type="caution">
    <text evidence="1">The sequence shown here is derived from an EMBL/GenBank/DDBJ whole genome shotgun (WGS) entry which is preliminary data.</text>
</comment>
<evidence type="ECO:0000313" key="1">
    <source>
        <dbReference type="EMBL" id="KAG8200918.1"/>
    </source>
</evidence>